<reference evidence="1" key="1">
    <citation type="submission" date="2010-04" db="EMBL/GenBank/DDBJ databases">
        <title>Cloning and Sequencing of the Ferulate Esterase Gene from Lactobacillus buchneri LN4017.</title>
        <authorList>
            <person name="Smiley B.K."/>
            <person name="Spielbauer A.J."/>
        </authorList>
    </citation>
    <scope>NUCLEOTIDE SEQUENCE</scope>
    <source>
        <strain evidence="1">PTA-6138</strain>
    </source>
</reference>
<dbReference type="InterPro" id="IPR029058">
    <property type="entry name" value="AB_hydrolase_fold"/>
</dbReference>
<dbReference type="EMBL" id="HM126461">
    <property type="protein sequence ID" value="ADI72730.1"/>
    <property type="molecule type" value="Genomic_DNA"/>
</dbReference>
<dbReference type="PANTHER" id="PTHR48098:SF1">
    <property type="entry name" value="DIACYLGLYCEROL ACYLTRANSFERASE_MYCOLYLTRANSFERASE AG85A"/>
    <property type="match status" value="1"/>
</dbReference>
<proteinExistence type="predicted"/>
<dbReference type="GO" id="GO:0016747">
    <property type="term" value="F:acyltransferase activity, transferring groups other than amino-acyl groups"/>
    <property type="evidence" value="ECO:0007669"/>
    <property type="project" value="TreeGrafter"/>
</dbReference>
<dbReference type="Pfam" id="PF00756">
    <property type="entry name" value="Esterase"/>
    <property type="match status" value="1"/>
</dbReference>
<gene>
    <name evidence="1" type="primary">faeB</name>
</gene>
<dbReference type="SUPFAM" id="SSF53474">
    <property type="entry name" value="alpha/beta-Hydrolases"/>
    <property type="match status" value="1"/>
</dbReference>
<accession>D7RU29</accession>
<keyword evidence="1" id="KW-0378">Hydrolase</keyword>
<dbReference type="ESTHER" id="lenbu-d7ru29">
    <property type="family name" value="A85-EsteraseD-FGH"/>
</dbReference>
<evidence type="ECO:0000313" key="1">
    <source>
        <dbReference type="EMBL" id="ADI72730.1"/>
    </source>
</evidence>
<dbReference type="Gene3D" id="3.40.50.1820">
    <property type="entry name" value="alpha/beta hydrolase"/>
    <property type="match status" value="1"/>
</dbReference>
<dbReference type="AlphaFoldDB" id="D7RU29"/>
<dbReference type="InterPro" id="IPR050583">
    <property type="entry name" value="Mycobacterial_A85_antigen"/>
</dbReference>
<protein>
    <submittedName>
        <fullName evidence="1">Ferulic acid esterase</fullName>
        <ecNumber evidence="1">3.1.1.73</ecNumber>
    </submittedName>
</protein>
<reference evidence="1" key="2">
    <citation type="submission" date="2010-04" db="EMBL/GenBank/DDBJ databases">
        <title>Cloning of ferulic acid esterase genes from a digestibility-enhancing Lactobacillus buchneri silage additive strain.</title>
        <authorList>
            <person name="Smiley B.K."/>
            <person name="Spielbauer A.J."/>
            <person name="Rutherford W.M."/>
        </authorList>
    </citation>
    <scope>NUCLEOTIDE SEQUENCE</scope>
    <source>
        <strain evidence="1">PTA-6138</strain>
    </source>
</reference>
<dbReference type="GO" id="GO:0030600">
    <property type="term" value="F:feruloyl esterase activity"/>
    <property type="evidence" value="ECO:0007669"/>
    <property type="project" value="UniProtKB-EC"/>
</dbReference>
<dbReference type="InterPro" id="IPR000801">
    <property type="entry name" value="Esterase-like"/>
</dbReference>
<dbReference type="PANTHER" id="PTHR48098">
    <property type="entry name" value="ENTEROCHELIN ESTERASE-RELATED"/>
    <property type="match status" value="1"/>
</dbReference>
<sequence length="266" mass="29906">MALARVEFFSHSLFRITELTVVIPNDFDPEMTKQYPEAYARAPKLLVLLHGYTGNTGAWLSGGLITDLAQKYNLYVVCPQGENSFYTDHKREGGKYCQFVGDEVVRYAKKTFGLPDDTETIIGGMSMGGFGAIHVGLAYPETFSKIFALSSALIIHNIDHMKSGTVDTIGASKDYYQDVFGDLDKVVESENNPEVQLLELQKNGTKIPSMYLACGSEDFLHEENMTFVSFMKQHGIDFTYEEDHGIHDFKFWNPFADRAMESLLSK</sequence>
<organism evidence="1">
    <name type="scientific">Lentilactobacillus buchneri</name>
    <name type="common">Lactobacillus buchneri</name>
    <dbReference type="NCBI Taxonomy" id="1581"/>
    <lineage>
        <taxon>Bacteria</taxon>
        <taxon>Bacillati</taxon>
        <taxon>Bacillota</taxon>
        <taxon>Bacilli</taxon>
        <taxon>Lactobacillales</taxon>
        <taxon>Lactobacillaceae</taxon>
        <taxon>Lentilactobacillus</taxon>
    </lineage>
</organism>
<dbReference type="EC" id="3.1.1.73" evidence="1"/>
<dbReference type="RefSeq" id="WP_024748215.1">
    <property type="nucleotide sequence ID" value="NZ_SUMO01000014.1"/>
</dbReference>
<name>D7RU29_LENBU</name>